<dbReference type="Proteomes" id="UP001054945">
    <property type="component" value="Unassembled WGS sequence"/>
</dbReference>
<dbReference type="AlphaFoldDB" id="A0AAV4SEE2"/>
<name>A0AAV4SEE2_CAEEX</name>
<reference evidence="1 2" key="1">
    <citation type="submission" date="2021-06" db="EMBL/GenBank/DDBJ databases">
        <title>Caerostris extrusa draft genome.</title>
        <authorList>
            <person name="Kono N."/>
            <person name="Arakawa K."/>
        </authorList>
    </citation>
    <scope>NUCLEOTIDE SEQUENCE [LARGE SCALE GENOMIC DNA]</scope>
</reference>
<sequence>MRSYGTVETNNGFTLIEKRIEDYCAMVLNLSSLAFLVGENRQKRQKWLRTWRPPKLRNALIMHGVCKPLGRFIVLNTEVSEIPF</sequence>
<organism evidence="1 2">
    <name type="scientific">Caerostris extrusa</name>
    <name type="common">Bark spider</name>
    <name type="synonym">Caerostris bankana</name>
    <dbReference type="NCBI Taxonomy" id="172846"/>
    <lineage>
        <taxon>Eukaryota</taxon>
        <taxon>Metazoa</taxon>
        <taxon>Ecdysozoa</taxon>
        <taxon>Arthropoda</taxon>
        <taxon>Chelicerata</taxon>
        <taxon>Arachnida</taxon>
        <taxon>Araneae</taxon>
        <taxon>Araneomorphae</taxon>
        <taxon>Entelegynae</taxon>
        <taxon>Araneoidea</taxon>
        <taxon>Araneidae</taxon>
        <taxon>Caerostris</taxon>
    </lineage>
</organism>
<evidence type="ECO:0000313" key="1">
    <source>
        <dbReference type="EMBL" id="GIY30777.1"/>
    </source>
</evidence>
<evidence type="ECO:0000313" key="2">
    <source>
        <dbReference type="Proteomes" id="UP001054945"/>
    </source>
</evidence>
<keyword evidence="2" id="KW-1185">Reference proteome</keyword>
<dbReference type="EMBL" id="BPLR01009276">
    <property type="protein sequence ID" value="GIY30777.1"/>
    <property type="molecule type" value="Genomic_DNA"/>
</dbReference>
<accession>A0AAV4SEE2</accession>
<protein>
    <submittedName>
        <fullName evidence="1">Uncharacterized protein</fullName>
    </submittedName>
</protein>
<proteinExistence type="predicted"/>
<comment type="caution">
    <text evidence="1">The sequence shown here is derived from an EMBL/GenBank/DDBJ whole genome shotgun (WGS) entry which is preliminary data.</text>
</comment>
<gene>
    <name evidence="1" type="ORF">CEXT_417941</name>
</gene>